<dbReference type="EMBL" id="BAAAMU010000005">
    <property type="protein sequence ID" value="GAA1616338.1"/>
    <property type="molecule type" value="Genomic_DNA"/>
</dbReference>
<reference evidence="2" key="1">
    <citation type="journal article" date="2019" name="Int. J. Syst. Evol. Microbiol.">
        <title>The Global Catalogue of Microorganisms (GCM) 10K type strain sequencing project: providing services to taxonomists for standard genome sequencing and annotation.</title>
        <authorList>
            <consortium name="The Broad Institute Genomics Platform"/>
            <consortium name="The Broad Institute Genome Sequencing Center for Infectious Disease"/>
            <person name="Wu L."/>
            <person name="Ma J."/>
        </authorList>
    </citation>
    <scope>NUCLEOTIDE SEQUENCE [LARGE SCALE GENOMIC DNA]</scope>
    <source>
        <strain evidence="2">JCM 13929</strain>
    </source>
</reference>
<comment type="caution">
    <text evidence="1">The sequence shown here is derived from an EMBL/GenBank/DDBJ whole genome shotgun (WGS) entry which is preliminary data.</text>
</comment>
<accession>A0ABP4QNA8</accession>
<sequence>MLVLVVDQDQELAVRVVEGIHGLRSSVRQALPNLIGKSRSVKEEPDLEGCDTRWGCRTLRHGVYVKPGPAPGPFTGAEPERYDG</sequence>
<proteinExistence type="predicted"/>
<evidence type="ECO:0000313" key="1">
    <source>
        <dbReference type="EMBL" id="GAA1616338.1"/>
    </source>
</evidence>
<dbReference type="Proteomes" id="UP001500064">
    <property type="component" value="Unassembled WGS sequence"/>
</dbReference>
<gene>
    <name evidence="1" type="ORF">GCM10009733_010790</name>
</gene>
<keyword evidence="2" id="KW-1185">Reference proteome</keyword>
<protein>
    <submittedName>
        <fullName evidence="1">Uncharacterized protein</fullName>
    </submittedName>
</protein>
<name>A0ABP4QNA8_9ACTN</name>
<organism evidence="1 2">
    <name type="scientific">Nonomuraea maheshkhaliensis</name>
    <dbReference type="NCBI Taxonomy" id="419590"/>
    <lineage>
        <taxon>Bacteria</taxon>
        <taxon>Bacillati</taxon>
        <taxon>Actinomycetota</taxon>
        <taxon>Actinomycetes</taxon>
        <taxon>Streptosporangiales</taxon>
        <taxon>Streptosporangiaceae</taxon>
        <taxon>Nonomuraea</taxon>
    </lineage>
</organism>
<evidence type="ECO:0000313" key="2">
    <source>
        <dbReference type="Proteomes" id="UP001500064"/>
    </source>
</evidence>